<evidence type="ECO:0000259" key="4">
    <source>
        <dbReference type="PROSITE" id="PS50987"/>
    </source>
</evidence>
<gene>
    <name evidence="5" type="primary">bigR</name>
    <name evidence="5" type="ORF">CLHOM_13280</name>
</gene>
<evidence type="ECO:0000313" key="6">
    <source>
        <dbReference type="Proteomes" id="UP000037043"/>
    </source>
</evidence>
<dbReference type="Gene3D" id="1.10.10.10">
    <property type="entry name" value="Winged helix-like DNA-binding domain superfamily/Winged helix DNA-binding domain"/>
    <property type="match status" value="1"/>
</dbReference>
<dbReference type="STRING" id="36844.SAMN04488501_111147"/>
<dbReference type="PRINTS" id="PR00778">
    <property type="entry name" value="HTHARSR"/>
</dbReference>
<name>A0A0L6ZBF3_9CLOT</name>
<protein>
    <submittedName>
        <fullName evidence="5">Biofilm growth-associated repressor</fullName>
    </submittedName>
</protein>
<dbReference type="InterPro" id="IPR036390">
    <property type="entry name" value="WH_DNA-bd_sf"/>
</dbReference>
<dbReference type="InterPro" id="IPR051011">
    <property type="entry name" value="Metal_resp_trans_reg"/>
</dbReference>
<dbReference type="PROSITE" id="PS50987">
    <property type="entry name" value="HTH_ARSR_2"/>
    <property type="match status" value="1"/>
</dbReference>
<evidence type="ECO:0000313" key="5">
    <source>
        <dbReference type="EMBL" id="KOA20133.1"/>
    </source>
</evidence>
<evidence type="ECO:0000256" key="1">
    <source>
        <dbReference type="ARBA" id="ARBA00023015"/>
    </source>
</evidence>
<dbReference type="PANTHER" id="PTHR43132">
    <property type="entry name" value="ARSENICAL RESISTANCE OPERON REPRESSOR ARSR-RELATED"/>
    <property type="match status" value="1"/>
</dbReference>
<dbReference type="RefSeq" id="WP_074782906.1">
    <property type="nucleotide sequence ID" value="NZ_LHUR01000018.1"/>
</dbReference>
<dbReference type="Pfam" id="PF01022">
    <property type="entry name" value="HTH_5"/>
    <property type="match status" value="1"/>
</dbReference>
<dbReference type="InterPro" id="IPR011991">
    <property type="entry name" value="ArsR-like_HTH"/>
</dbReference>
<dbReference type="InterPro" id="IPR036388">
    <property type="entry name" value="WH-like_DNA-bd_sf"/>
</dbReference>
<dbReference type="AlphaFoldDB" id="A0A0L6ZBF3"/>
<dbReference type="SMART" id="SM00418">
    <property type="entry name" value="HTH_ARSR"/>
    <property type="match status" value="1"/>
</dbReference>
<accession>A0A0L6ZBF3</accession>
<keyword evidence="1" id="KW-0805">Transcription regulation</keyword>
<dbReference type="GO" id="GO:0003677">
    <property type="term" value="F:DNA binding"/>
    <property type="evidence" value="ECO:0007669"/>
    <property type="project" value="UniProtKB-KW"/>
</dbReference>
<sequence length="101" mass="11448">MSLDNYNEKIIDVSEILKTIGHPARLCIVCRLMVKEHNVSQMQNCLNLPQSTISQHLSILKSKGIIEGTRNGTEIIYSLKDDNVRKIINSIFTLDEIPIIN</sequence>
<keyword evidence="6" id="KW-1185">Reference proteome</keyword>
<feature type="domain" description="HTH arsR-type" evidence="4">
    <location>
        <begin position="3"/>
        <end position="99"/>
    </location>
</feature>
<dbReference type="SUPFAM" id="SSF46785">
    <property type="entry name" value="Winged helix' DNA-binding domain"/>
    <property type="match status" value="1"/>
</dbReference>
<dbReference type="EMBL" id="LHUR01000018">
    <property type="protein sequence ID" value="KOA20133.1"/>
    <property type="molecule type" value="Genomic_DNA"/>
</dbReference>
<keyword evidence="3" id="KW-0804">Transcription</keyword>
<dbReference type="PANTHER" id="PTHR43132:SF2">
    <property type="entry name" value="ARSENICAL RESISTANCE OPERON REPRESSOR ARSR-RELATED"/>
    <property type="match status" value="1"/>
</dbReference>
<organism evidence="5 6">
    <name type="scientific">Clostridium homopropionicum DSM 5847</name>
    <dbReference type="NCBI Taxonomy" id="1121318"/>
    <lineage>
        <taxon>Bacteria</taxon>
        <taxon>Bacillati</taxon>
        <taxon>Bacillota</taxon>
        <taxon>Clostridia</taxon>
        <taxon>Eubacteriales</taxon>
        <taxon>Clostridiaceae</taxon>
        <taxon>Clostridium</taxon>
    </lineage>
</organism>
<dbReference type="InterPro" id="IPR001845">
    <property type="entry name" value="HTH_ArsR_DNA-bd_dom"/>
</dbReference>
<evidence type="ECO:0000256" key="2">
    <source>
        <dbReference type="ARBA" id="ARBA00023125"/>
    </source>
</evidence>
<reference evidence="6" key="1">
    <citation type="submission" date="2015-08" db="EMBL/GenBank/DDBJ databases">
        <title>Genome sequence of the strict anaerobe Clostridium homopropionicum LuHBu1 (DSM 5847T).</title>
        <authorList>
            <person name="Poehlein A."/>
            <person name="Beck M."/>
            <person name="Schiel-Bengelsdorf B."/>
            <person name="Bengelsdorf F.R."/>
            <person name="Daniel R."/>
            <person name="Duerre P."/>
        </authorList>
    </citation>
    <scope>NUCLEOTIDE SEQUENCE [LARGE SCALE GENOMIC DNA]</scope>
    <source>
        <strain evidence="6">DSM 5847</strain>
    </source>
</reference>
<dbReference type="GO" id="GO:0003700">
    <property type="term" value="F:DNA-binding transcription factor activity"/>
    <property type="evidence" value="ECO:0007669"/>
    <property type="project" value="InterPro"/>
</dbReference>
<dbReference type="Proteomes" id="UP000037043">
    <property type="component" value="Unassembled WGS sequence"/>
</dbReference>
<dbReference type="CDD" id="cd00090">
    <property type="entry name" value="HTH_ARSR"/>
    <property type="match status" value="1"/>
</dbReference>
<keyword evidence="2" id="KW-0238">DNA-binding</keyword>
<proteinExistence type="predicted"/>
<evidence type="ECO:0000256" key="3">
    <source>
        <dbReference type="ARBA" id="ARBA00023163"/>
    </source>
</evidence>
<comment type="caution">
    <text evidence="5">The sequence shown here is derived from an EMBL/GenBank/DDBJ whole genome shotgun (WGS) entry which is preliminary data.</text>
</comment>
<dbReference type="PATRIC" id="fig|1121318.3.peg.1342"/>
<dbReference type="NCBIfam" id="NF033788">
    <property type="entry name" value="HTH_metalloreg"/>
    <property type="match status" value="1"/>
</dbReference>